<dbReference type="Pfam" id="PF00027">
    <property type="entry name" value="cNMP_binding"/>
    <property type="match status" value="1"/>
</dbReference>
<dbReference type="SMART" id="SM00100">
    <property type="entry name" value="cNMP"/>
    <property type="match status" value="1"/>
</dbReference>
<gene>
    <name evidence="6" type="ORF">ENJ42_06645</name>
</gene>
<dbReference type="GO" id="GO:0003677">
    <property type="term" value="F:DNA binding"/>
    <property type="evidence" value="ECO:0007669"/>
    <property type="project" value="UniProtKB-KW"/>
</dbReference>
<accession>A0A7C5LZY7</accession>
<dbReference type="PROSITE" id="PS00042">
    <property type="entry name" value="HTH_CRP_1"/>
    <property type="match status" value="1"/>
</dbReference>
<evidence type="ECO:0000256" key="1">
    <source>
        <dbReference type="ARBA" id="ARBA00023015"/>
    </source>
</evidence>
<dbReference type="PROSITE" id="PS51063">
    <property type="entry name" value="HTH_CRP_2"/>
    <property type="match status" value="1"/>
</dbReference>
<dbReference type="PANTHER" id="PTHR24567:SF75">
    <property type="entry name" value="FUMARATE AND NITRATE REDUCTION REGULATORY PROTEIN"/>
    <property type="match status" value="1"/>
</dbReference>
<sequence>MSTVDQTSGFLEELAQDCMTPELEHMFLNGRICHFDLGENIITEGEPTTYFYEIIDGTIALARNGRDGRRQILNFMGPRQILGVASTPGYPNLATALTPVVAIKYTRAHLENALATSPGFASQIRVILTRILESAHDHIYTIGQRVAIERLASFLLYLRSTQARYAKNGPQSPVNELELPMTRLDIADFLGLTIETVSRAFSAMKQKKLIAFKDSHSVKILNISALRELGGREDFTDKRGRTGYEDD</sequence>
<dbReference type="Proteomes" id="UP000885830">
    <property type="component" value="Unassembled WGS sequence"/>
</dbReference>
<evidence type="ECO:0000313" key="6">
    <source>
        <dbReference type="EMBL" id="HHL43273.1"/>
    </source>
</evidence>
<dbReference type="PRINTS" id="PR00034">
    <property type="entry name" value="HTHCRP"/>
</dbReference>
<dbReference type="SUPFAM" id="SSF46785">
    <property type="entry name" value="Winged helix' DNA-binding domain"/>
    <property type="match status" value="1"/>
</dbReference>
<reference evidence="6" key="1">
    <citation type="journal article" date="2020" name="mSystems">
        <title>Genome- and Community-Level Interaction Insights into Carbon Utilization and Element Cycling Functions of Hydrothermarchaeota in Hydrothermal Sediment.</title>
        <authorList>
            <person name="Zhou Z."/>
            <person name="Liu Y."/>
            <person name="Xu W."/>
            <person name="Pan J."/>
            <person name="Luo Z.H."/>
            <person name="Li M."/>
        </authorList>
    </citation>
    <scope>NUCLEOTIDE SEQUENCE [LARGE SCALE GENOMIC DNA]</scope>
    <source>
        <strain evidence="6">HyVt-485</strain>
    </source>
</reference>
<organism evidence="6">
    <name type="scientific">Hellea balneolensis</name>
    <dbReference type="NCBI Taxonomy" id="287478"/>
    <lineage>
        <taxon>Bacteria</taxon>
        <taxon>Pseudomonadati</taxon>
        <taxon>Pseudomonadota</taxon>
        <taxon>Alphaproteobacteria</taxon>
        <taxon>Maricaulales</taxon>
        <taxon>Robiginitomaculaceae</taxon>
        <taxon>Hellea</taxon>
    </lineage>
</organism>
<feature type="domain" description="HTH crp-type" evidence="5">
    <location>
        <begin position="145"/>
        <end position="224"/>
    </location>
</feature>
<dbReference type="InterPro" id="IPR018490">
    <property type="entry name" value="cNMP-bd_dom_sf"/>
</dbReference>
<dbReference type="EMBL" id="DRMJ01000343">
    <property type="protein sequence ID" value="HHL43273.1"/>
    <property type="molecule type" value="Genomic_DNA"/>
</dbReference>
<keyword evidence="3" id="KW-0804">Transcription</keyword>
<dbReference type="CDD" id="cd00038">
    <property type="entry name" value="CAP_ED"/>
    <property type="match status" value="1"/>
</dbReference>
<proteinExistence type="predicted"/>
<dbReference type="GO" id="GO:0003700">
    <property type="term" value="F:DNA-binding transcription factor activity"/>
    <property type="evidence" value="ECO:0007669"/>
    <property type="project" value="InterPro"/>
</dbReference>
<dbReference type="Gene3D" id="2.60.120.10">
    <property type="entry name" value="Jelly Rolls"/>
    <property type="match status" value="1"/>
</dbReference>
<evidence type="ECO:0000259" key="5">
    <source>
        <dbReference type="PROSITE" id="PS51063"/>
    </source>
</evidence>
<name>A0A7C5LZY7_9PROT</name>
<dbReference type="Pfam" id="PF13545">
    <property type="entry name" value="HTH_Crp_2"/>
    <property type="match status" value="1"/>
</dbReference>
<evidence type="ECO:0000256" key="2">
    <source>
        <dbReference type="ARBA" id="ARBA00023125"/>
    </source>
</evidence>
<dbReference type="SUPFAM" id="SSF51206">
    <property type="entry name" value="cAMP-binding domain-like"/>
    <property type="match status" value="1"/>
</dbReference>
<comment type="caution">
    <text evidence="6">The sequence shown here is derived from an EMBL/GenBank/DDBJ whole genome shotgun (WGS) entry which is preliminary data.</text>
</comment>
<evidence type="ECO:0000259" key="4">
    <source>
        <dbReference type="PROSITE" id="PS50042"/>
    </source>
</evidence>
<keyword evidence="2" id="KW-0238">DNA-binding</keyword>
<dbReference type="InterPro" id="IPR012318">
    <property type="entry name" value="HTH_CRP"/>
</dbReference>
<evidence type="ECO:0000256" key="3">
    <source>
        <dbReference type="ARBA" id="ARBA00023163"/>
    </source>
</evidence>
<dbReference type="InterPro" id="IPR000595">
    <property type="entry name" value="cNMP-bd_dom"/>
</dbReference>
<keyword evidence="1" id="KW-0805">Transcription regulation</keyword>
<dbReference type="PANTHER" id="PTHR24567">
    <property type="entry name" value="CRP FAMILY TRANSCRIPTIONAL REGULATORY PROTEIN"/>
    <property type="match status" value="1"/>
</dbReference>
<dbReference type="GO" id="GO:0005829">
    <property type="term" value="C:cytosol"/>
    <property type="evidence" value="ECO:0007669"/>
    <property type="project" value="TreeGrafter"/>
</dbReference>
<dbReference type="InterPro" id="IPR036388">
    <property type="entry name" value="WH-like_DNA-bd_sf"/>
</dbReference>
<dbReference type="InterPro" id="IPR050397">
    <property type="entry name" value="Env_Response_Regulators"/>
</dbReference>
<dbReference type="SMART" id="SM00419">
    <property type="entry name" value="HTH_CRP"/>
    <property type="match status" value="1"/>
</dbReference>
<dbReference type="InterPro" id="IPR014710">
    <property type="entry name" value="RmlC-like_jellyroll"/>
</dbReference>
<feature type="domain" description="Cyclic nucleotide-binding" evidence="4">
    <location>
        <begin position="10"/>
        <end position="83"/>
    </location>
</feature>
<dbReference type="Gene3D" id="1.10.10.10">
    <property type="entry name" value="Winged helix-like DNA-binding domain superfamily/Winged helix DNA-binding domain"/>
    <property type="match status" value="1"/>
</dbReference>
<dbReference type="PROSITE" id="PS50042">
    <property type="entry name" value="CNMP_BINDING_3"/>
    <property type="match status" value="1"/>
</dbReference>
<dbReference type="InterPro" id="IPR018335">
    <property type="entry name" value="Tscrpt_reg_HTH_Crp-type_CS"/>
</dbReference>
<dbReference type="CDD" id="cd00092">
    <property type="entry name" value="HTH_CRP"/>
    <property type="match status" value="1"/>
</dbReference>
<dbReference type="AlphaFoldDB" id="A0A7C5LZY7"/>
<dbReference type="InterPro" id="IPR036390">
    <property type="entry name" value="WH_DNA-bd_sf"/>
</dbReference>
<protein>
    <submittedName>
        <fullName evidence="6">Cyclic nucleotide-binding domain-containing protein</fullName>
    </submittedName>
</protein>